<dbReference type="CDD" id="cd17256">
    <property type="entry name" value="RMtype1_S_EcoJA65PI-TRD1-CR1_like"/>
    <property type="match status" value="1"/>
</dbReference>
<evidence type="ECO:0000313" key="4">
    <source>
        <dbReference type="Proteomes" id="UP000037251"/>
    </source>
</evidence>
<evidence type="ECO:0000256" key="1">
    <source>
        <dbReference type="ARBA" id="ARBA00022747"/>
    </source>
</evidence>
<evidence type="ECO:0000313" key="3">
    <source>
        <dbReference type="EMBL" id="KOG33537.1"/>
    </source>
</evidence>
<dbReference type="GO" id="GO:0003677">
    <property type="term" value="F:DNA binding"/>
    <property type="evidence" value="ECO:0007669"/>
    <property type="project" value="UniProtKB-KW"/>
</dbReference>
<dbReference type="GO" id="GO:0004519">
    <property type="term" value="F:endonuclease activity"/>
    <property type="evidence" value="ECO:0007669"/>
    <property type="project" value="UniProtKB-KW"/>
</dbReference>
<protein>
    <submittedName>
        <fullName evidence="3">Restriction endonuclease subunit S</fullName>
    </submittedName>
</protein>
<keyword evidence="2" id="KW-0238">DNA-binding</keyword>
<reference evidence="4" key="1">
    <citation type="submission" date="2015-07" db="EMBL/GenBank/DDBJ databases">
        <authorList>
            <person name="Ju K.-S."/>
            <person name="Doroghazi J.R."/>
            <person name="Metcalf W.W."/>
        </authorList>
    </citation>
    <scope>NUCLEOTIDE SEQUENCE [LARGE SCALE GENOMIC DNA]</scope>
    <source>
        <strain evidence="4">NRRL 2290</strain>
    </source>
</reference>
<dbReference type="PATRIC" id="fig|67356.5.peg.4738"/>
<name>A0A0L8L5V9_9ACTN</name>
<dbReference type="OrthoDB" id="9798929at2"/>
<sequence>MKTASTENPVRLSWLREQGLRLDAAPYLSGAFAAKQLLKRLSVRKDPLSDLTAGHNGGIFNGPKFSRVYVNDPEQGVPFLGSTDMMEADLTHLPLLGHEVANKFQYLEIQPGMTLISCSGTIGRMAYVRPDMRGIWSSQHVMKVQANPARVKSGYLNTFLRSRFGVPIITSHAYGAIIQHIEPHHIADLPVPRFGEEVENRIHDLVEEAASLRAEFQSGLEEATRDLFTTARLEKLLDLRWHDQPRDVGFTQRGLTPTTLRALNYQPRARRIIDELREVDHLLLGDICKDGQLSRGVRFTRVDGAIDPQVSYQLVGQRQAFWLRPEGRWVSKGKTPRAVLAQDETILVAARGTLGENEVYGRPIFVTGAWRQKAFSEDFLRIRSGVSEVSGAYLFAFFRSEALFRIMRSLSTGGKQQDINTELCAAIPVPLLTAADRHRITETIRTAYRKRDEADVKEDQALDLLDKAVAEHTGVAPAELPTPA</sequence>
<dbReference type="GO" id="GO:0009307">
    <property type="term" value="P:DNA restriction-modification system"/>
    <property type="evidence" value="ECO:0007669"/>
    <property type="project" value="UniProtKB-KW"/>
</dbReference>
<dbReference type="Proteomes" id="UP000037251">
    <property type="component" value="Unassembled WGS sequence"/>
</dbReference>
<keyword evidence="3" id="KW-0540">Nuclease</keyword>
<organism evidence="3 4">
    <name type="scientific">Streptomyces resistomycificus</name>
    <dbReference type="NCBI Taxonomy" id="67356"/>
    <lineage>
        <taxon>Bacteria</taxon>
        <taxon>Bacillati</taxon>
        <taxon>Actinomycetota</taxon>
        <taxon>Actinomycetes</taxon>
        <taxon>Kitasatosporales</taxon>
        <taxon>Streptomycetaceae</taxon>
        <taxon>Streptomyces</taxon>
        <taxon>Streptomyces aurantiacus group</taxon>
    </lineage>
</organism>
<keyword evidence="4" id="KW-1185">Reference proteome</keyword>
<dbReference type="EMBL" id="LGUS01000172">
    <property type="protein sequence ID" value="KOG33537.1"/>
    <property type="molecule type" value="Genomic_DNA"/>
</dbReference>
<proteinExistence type="predicted"/>
<dbReference type="SUPFAM" id="SSF116734">
    <property type="entry name" value="DNA methylase specificity domain"/>
    <property type="match status" value="2"/>
</dbReference>
<keyword evidence="3" id="KW-0378">Hydrolase</keyword>
<comment type="caution">
    <text evidence="3">The sequence shown here is derived from an EMBL/GenBank/DDBJ whole genome shotgun (WGS) entry which is preliminary data.</text>
</comment>
<dbReference type="RefSeq" id="WP_051869675.1">
    <property type="nucleotide sequence ID" value="NZ_KL575591.1"/>
</dbReference>
<dbReference type="STRING" id="67356.AQJ84_20280"/>
<accession>A0A0L8L5V9</accession>
<dbReference type="InterPro" id="IPR052021">
    <property type="entry name" value="Type-I_RS_S_subunit"/>
</dbReference>
<dbReference type="AlphaFoldDB" id="A0A0L8L5V9"/>
<keyword evidence="3" id="KW-0255">Endonuclease</keyword>
<dbReference type="Gene3D" id="3.90.220.20">
    <property type="entry name" value="DNA methylase specificity domains"/>
    <property type="match status" value="2"/>
</dbReference>
<dbReference type="PANTHER" id="PTHR30408">
    <property type="entry name" value="TYPE-1 RESTRICTION ENZYME ECOKI SPECIFICITY PROTEIN"/>
    <property type="match status" value="1"/>
</dbReference>
<gene>
    <name evidence="3" type="ORF">ADK37_22245</name>
</gene>
<dbReference type="PANTHER" id="PTHR30408:SF12">
    <property type="entry name" value="TYPE I RESTRICTION ENZYME MJAVIII SPECIFICITY SUBUNIT"/>
    <property type="match status" value="1"/>
</dbReference>
<dbReference type="NCBIfam" id="NF047740">
    <property type="entry name" value="antiphage_MADS5"/>
    <property type="match status" value="1"/>
</dbReference>
<dbReference type="InterPro" id="IPR044946">
    <property type="entry name" value="Restrct_endonuc_typeI_TRD_sf"/>
</dbReference>
<keyword evidence="1" id="KW-0680">Restriction system</keyword>
<evidence type="ECO:0000256" key="2">
    <source>
        <dbReference type="ARBA" id="ARBA00023125"/>
    </source>
</evidence>